<dbReference type="PANTHER" id="PTHR43652">
    <property type="entry name" value="BASIC AMINO ACID ANTIPORTER YFCC-RELATED"/>
    <property type="match status" value="1"/>
</dbReference>
<evidence type="ECO:0000256" key="8">
    <source>
        <dbReference type="SAM" id="Phobius"/>
    </source>
</evidence>
<evidence type="ECO:0000256" key="1">
    <source>
        <dbReference type="ARBA" id="ARBA00004141"/>
    </source>
</evidence>
<feature type="transmembrane region" description="Helical" evidence="8">
    <location>
        <begin position="134"/>
        <end position="153"/>
    </location>
</feature>
<dbReference type="EMBL" id="CP040915">
    <property type="protein sequence ID" value="QDC26717.1"/>
    <property type="molecule type" value="Genomic_DNA"/>
</dbReference>
<feature type="compositionally biased region" description="Basic and acidic residues" evidence="7">
    <location>
        <begin position="10"/>
        <end position="21"/>
    </location>
</feature>
<feature type="region of interest" description="Disordered" evidence="7">
    <location>
        <begin position="1"/>
        <end position="76"/>
    </location>
</feature>
<keyword evidence="5 8" id="KW-1133">Transmembrane helix</keyword>
<protein>
    <recommendedName>
        <fullName evidence="9">Citrate transporter-like domain-containing protein</fullName>
    </recommendedName>
</protein>
<keyword evidence="6 8" id="KW-0472">Membrane</keyword>
<comment type="subcellular location">
    <subcellularLocation>
        <location evidence="1">Membrane</location>
        <topology evidence="1">Multi-pass membrane protein</topology>
    </subcellularLocation>
</comment>
<dbReference type="AlphaFoldDB" id="A0A5B8C9B6"/>
<keyword evidence="3 8" id="KW-0812">Transmembrane</keyword>
<proteinExistence type="predicted"/>
<evidence type="ECO:0000313" key="10">
    <source>
        <dbReference type="EMBL" id="QDC26717.1"/>
    </source>
</evidence>
<dbReference type="GO" id="GO:0005886">
    <property type="term" value="C:plasma membrane"/>
    <property type="evidence" value="ECO:0007669"/>
    <property type="project" value="TreeGrafter"/>
</dbReference>
<evidence type="ECO:0000313" key="11">
    <source>
        <dbReference type="Proteomes" id="UP000314616"/>
    </source>
</evidence>
<gene>
    <name evidence="10" type="ORF">FE374_12955</name>
</gene>
<keyword evidence="2" id="KW-0813">Transport</keyword>
<evidence type="ECO:0000256" key="4">
    <source>
        <dbReference type="ARBA" id="ARBA00022737"/>
    </source>
</evidence>
<dbReference type="Proteomes" id="UP000314616">
    <property type="component" value="Chromosome"/>
</dbReference>
<organism evidence="10 11">
    <name type="scientific">Georgenia yuyongxinii</name>
    <dbReference type="NCBI Taxonomy" id="2589797"/>
    <lineage>
        <taxon>Bacteria</taxon>
        <taxon>Bacillati</taxon>
        <taxon>Actinomycetota</taxon>
        <taxon>Actinomycetes</taxon>
        <taxon>Micrococcales</taxon>
        <taxon>Bogoriellaceae</taxon>
        <taxon>Georgenia</taxon>
    </lineage>
</organism>
<evidence type="ECO:0000256" key="3">
    <source>
        <dbReference type="ARBA" id="ARBA00022692"/>
    </source>
</evidence>
<dbReference type="PANTHER" id="PTHR43652:SF2">
    <property type="entry name" value="BASIC AMINO ACID ANTIPORTER YFCC-RELATED"/>
    <property type="match status" value="1"/>
</dbReference>
<name>A0A5B8C9B6_9MICO</name>
<evidence type="ECO:0000256" key="5">
    <source>
        <dbReference type="ARBA" id="ARBA00022989"/>
    </source>
</evidence>
<feature type="domain" description="Citrate transporter-like" evidence="9">
    <location>
        <begin position="90"/>
        <end position="198"/>
    </location>
</feature>
<accession>A0A5B8C9B6</accession>
<evidence type="ECO:0000256" key="2">
    <source>
        <dbReference type="ARBA" id="ARBA00022448"/>
    </source>
</evidence>
<sequence>MARAAPAVRADPEPGRGDADRRGRRRRPHPRAGVTGPDRTESRDGHGSRCHQPRGAGRGGGAVPVEPAAGERGRRRHRAVFVPHRGAGRRAALAGFGDPIVVFVASLLVISEALDATGVTTWAGRALTDRAGTGVRSLLVAVMVLAGVLTAVVSPNGSVAALRPMVVVVAVRGGHPPSHMVMPLAFAAHAGSVLALSGRTE</sequence>
<evidence type="ECO:0000256" key="7">
    <source>
        <dbReference type="SAM" id="MobiDB-lite"/>
    </source>
</evidence>
<reference evidence="10 11" key="1">
    <citation type="submission" date="2019-05" db="EMBL/GenBank/DDBJ databases">
        <title>Georgenia *** sp. nov., and Georgenia *** sp. nov., isolated from the intestinal contents of plateau pika (Ochotona curzoniae) in the Qinghai-Tibet plateau of China.</title>
        <authorList>
            <person name="Tian Z."/>
        </authorList>
    </citation>
    <scope>NUCLEOTIDE SEQUENCE [LARGE SCALE GENOMIC DNA]</scope>
    <source>
        <strain evidence="10 11">Z443</strain>
    </source>
</reference>
<dbReference type="KEGG" id="gyu:FE374_12955"/>
<dbReference type="InterPro" id="IPR004680">
    <property type="entry name" value="Cit_transptr-like_dom"/>
</dbReference>
<dbReference type="OrthoDB" id="9809303at2"/>
<keyword evidence="4" id="KW-0677">Repeat</keyword>
<dbReference type="GO" id="GO:0055085">
    <property type="term" value="P:transmembrane transport"/>
    <property type="evidence" value="ECO:0007669"/>
    <property type="project" value="InterPro"/>
</dbReference>
<evidence type="ECO:0000256" key="6">
    <source>
        <dbReference type="ARBA" id="ARBA00023136"/>
    </source>
</evidence>
<evidence type="ECO:0000259" key="9">
    <source>
        <dbReference type="Pfam" id="PF03600"/>
    </source>
</evidence>
<dbReference type="Pfam" id="PF03600">
    <property type="entry name" value="CitMHS"/>
    <property type="match status" value="1"/>
</dbReference>
<feature type="compositionally biased region" description="Basic and acidic residues" evidence="7">
    <location>
        <begin position="38"/>
        <end position="47"/>
    </location>
</feature>
<dbReference type="InterPro" id="IPR051679">
    <property type="entry name" value="DASS-Related_Transporters"/>
</dbReference>